<dbReference type="Proteomes" id="UP000036947">
    <property type="component" value="Unassembled WGS sequence"/>
</dbReference>
<sequence>LPFSHSPFLSFPHHRPSFISFSVTFSSSFPSSPPLAPLVLCWSMCLLFLCAAVLFSTKLFCEPSRRPFPFPFPFSRIRALHFCLVPERVDAPFLNKDEGVVDARPTSHPPLAYASSRHGGTLWHYGYPSWEGGCDGREGEPLGGLLAAG</sequence>
<evidence type="ECO:0000313" key="2">
    <source>
        <dbReference type="EMBL" id="KND93254.1"/>
    </source>
</evidence>
<feature type="non-terminal residue" evidence="2">
    <location>
        <position position="1"/>
    </location>
</feature>
<keyword evidence="1" id="KW-0812">Transmembrane</keyword>
<proteinExistence type="predicted"/>
<evidence type="ECO:0000313" key="3">
    <source>
        <dbReference type="Proteomes" id="UP000036947"/>
    </source>
</evidence>
<comment type="caution">
    <text evidence="2">The sequence shown here is derived from an EMBL/GenBank/DDBJ whole genome shotgun (WGS) entry which is preliminary data.</text>
</comment>
<dbReference type="AlphaFoldDB" id="A0A0L0NGS8"/>
<gene>
    <name evidence="2" type="ORF">TOPH_02394</name>
</gene>
<protein>
    <submittedName>
        <fullName evidence="2">Uncharacterized protein</fullName>
    </submittedName>
</protein>
<name>A0A0L0NGS8_TOLOC</name>
<dbReference type="EMBL" id="LFRF01000004">
    <property type="protein sequence ID" value="KND93254.1"/>
    <property type="molecule type" value="Genomic_DNA"/>
</dbReference>
<organism evidence="2 3">
    <name type="scientific">Tolypocladium ophioglossoides (strain CBS 100239)</name>
    <name type="common">Snaketongue truffleclub</name>
    <name type="synonym">Elaphocordyceps ophioglossoides</name>
    <dbReference type="NCBI Taxonomy" id="1163406"/>
    <lineage>
        <taxon>Eukaryota</taxon>
        <taxon>Fungi</taxon>
        <taxon>Dikarya</taxon>
        <taxon>Ascomycota</taxon>
        <taxon>Pezizomycotina</taxon>
        <taxon>Sordariomycetes</taxon>
        <taxon>Hypocreomycetidae</taxon>
        <taxon>Hypocreales</taxon>
        <taxon>Ophiocordycipitaceae</taxon>
        <taxon>Tolypocladium</taxon>
    </lineage>
</organism>
<feature type="transmembrane region" description="Helical" evidence="1">
    <location>
        <begin position="35"/>
        <end position="56"/>
    </location>
</feature>
<accession>A0A0L0NGS8</accession>
<keyword evidence="3" id="KW-1185">Reference proteome</keyword>
<evidence type="ECO:0000256" key="1">
    <source>
        <dbReference type="SAM" id="Phobius"/>
    </source>
</evidence>
<keyword evidence="1" id="KW-0472">Membrane</keyword>
<reference evidence="2 3" key="1">
    <citation type="journal article" date="2015" name="BMC Genomics">
        <title>The genome of the truffle-parasite Tolypocladium ophioglossoides and the evolution of antifungal peptaibiotics.</title>
        <authorList>
            <person name="Quandt C.A."/>
            <person name="Bushley K.E."/>
            <person name="Spatafora J.W."/>
        </authorList>
    </citation>
    <scope>NUCLEOTIDE SEQUENCE [LARGE SCALE GENOMIC DNA]</scope>
    <source>
        <strain evidence="2 3">CBS 100239</strain>
    </source>
</reference>
<keyword evidence="1" id="KW-1133">Transmembrane helix</keyword>